<accession>A0A9K3IJJ0</accession>
<name>A0A9K3IJJ0_HELAN</name>
<evidence type="ECO:0000313" key="2">
    <source>
        <dbReference type="Proteomes" id="UP000215914"/>
    </source>
</evidence>
<evidence type="ECO:0000313" key="1">
    <source>
        <dbReference type="EMBL" id="KAF5798114.1"/>
    </source>
</evidence>
<proteinExistence type="predicted"/>
<comment type="caution">
    <text evidence="1">The sequence shown here is derived from an EMBL/GenBank/DDBJ whole genome shotgun (WGS) entry which is preliminary data.</text>
</comment>
<keyword evidence="2" id="KW-1185">Reference proteome</keyword>
<dbReference type="EMBL" id="MNCJ02000322">
    <property type="protein sequence ID" value="KAF5798114.1"/>
    <property type="molecule type" value="Genomic_DNA"/>
</dbReference>
<organism evidence="1 2">
    <name type="scientific">Helianthus annuus</name>
    <name type="common">Common sunflower</name>
    <dbReference type="NCBI Taxonomy" id="4232"/>
    <lineage>
        <taxon>Eukaryota</taxon>
        <taxon>Viridiplantae</taxon>
        <taxon>Streptophyta</taxon>
        <taxon>Embryophyta</taxon>
        <taxon>Tracheophyta</taxon>
        <taxon>Spermatophyta</taxon>
        <taxon>Magnoliopsida</taxon>
        <taxon>eudicotyledons</taxon>
        <taxon>Gunneridae</taxon>
        <taxon>Pentapetalae</taxon>
        <taxon>asterids</taxon>
        <taxon>campanulids</taxon>
        <taxon>Asterales</taxon>
        <taxon>Asteraceae</taxon>
        <taxon>Asteroideae</taxon>
        <taxon>Heliantheae alliance</taxon>
        <taxon>Heliantheae</taxon>
        <taxon>Helianthus</taxon>
    </lineage>
</organism>
<reference evidence="1" key="2">
    <citation type="submission" date="2020-06" db="EMBL/GenBank/DDBJ databases">
        <title>Helianthus annuus Genome sequencing and assembly Release 2.</title>
        <authorList>
            <person name="Gouzy J."/>
            <person name="Langlade N."/>
            <person name="Munos S."/>
        </authorList>
    </citation>
    <scope>NUCLEOTIDE SEQUENCE</scope>
    <source>
        <tissue evidence="1">Leaves</tissue>
    </source>
</reference>
<reference evidence="1" key="1">
    <citation type="journal article" date="2017" name="Nature">
        <title>The sunflower genome provides insights into oil metabolism, flowering and Asterid evolution.</title>
        <authorList>
            <person name="Badouin H."/>
            <person name="Gouzy J."/>
            <person name="Grassa C.J."/>
            <person name="Murat F."/>
            <person name="Staton S.E."/>
            <person name="Cottret L."/>
            <person name="Lelandais-Briere C."/>
            <person name="Owens G.L."/>
            <person name="Carrere S."/>
            <person name="Mayjonade B."/>
            <person name="Legrand L."/>
            <person name="Gill N."/>
            <person name="Kane N.C."/>
            <person name="Bowers J.E."/>
            <person name="Hubner S."/>
            <person name="Bellec A."/>
            <person name="Berard A."/>
            <person name="Berges H."/>
            <person name="Blanchet N."/>
            <person name="Boniface M.C."/>
            <person name="Brunel D."/>
            <person name="Catrice O."/>
            <person name="Chaidir N."/>
            <person name="Claudel C."/>
            <person name="Donnadieu C."/>
            <person name="Faraut T."/>
            <person name="Fievet G."/>
            <person name="Helmstetter N."/>
            <person name="King M."/>
            <person name="Knapp S.J."/>
            <person name="Lai Z."/>
            <person name="Le Paslier M.C."/>
            <person name="Lippi Y."/>
            <person name="Lorenzon L."/>
            <person name="Mandel J.R."/>
            <person name="Marage G."/>
            <person name="Marchand G."/>
            <person name="Marquand E."/>
            <person name="Bret-Mestries E."/>
            <person name="Morien E."/>
            <person name="Nambeesan S."/>
            <person name="Nguyen T."/>
            <person name="Pegot-Espagnet P."/>
            <person name="Pouilly N."/>
            <person name="Raftis F."/>
            <person name="Sallet E."/>
            <person name="Schiex T."/>
            <person name="Thomas J."/>
            <person name="Vandecasteele C."/>
            <person name="Vares D."/>
            <person name="Vear F."/>
            <person name="Vautrin S."/>
            <person name="Crespi M."/>
            <person name="Mangin B."/>
            <person name="Burke J.M."/>
            <person name="Salse J."/>
            <person name="Munos S."/>
            <person name="Vincourt P."/>
            <person name="Rieseberg L.H."/>
            <person name="Langlade N.B."/>
        </authorList>
    </citation>
    <scope>NUCLEOTIDE SEQUENCE</scope>
    <source>
        <tissue evidence="1">Leaves</tissue>
    </source>
</reference>
<gene>
    <name evidence="1" type="ORF">HanXRQr2_Chr07g0288961</name>
</gene>
<dbReference type="Proteomes" id="UP000215914">
    <property type="component" value="Unassembled WGS sequence"/>
</dbReference>
<sequence>MVRTRKRKTFKVVRKGTWGLNMVGTRKFILGVHPQWIWLETPKVIELALSNL</sequence>
<dbReference type="AlphaFoldDB" id="A0A9K3IJJ0"/>
<protein>
    <submittedName>
        <fullName evidence="1">Uncharacterized protein</fullName>
    </submittedName>
</protein>
<dbReference type="Gramene" id="mRNA:HanXRQr2_Chr07g0288961">
    <property type="protein sequence ID" value="mRNA:HanXRQr2_Chr07g0288961"/>
    <property type="gene ID" value="HanXRQr2_Chr07g0288961"/>
</dbReference>